<proteinExistence type="predicted"/>
<dbReference type="AlphaFoldDB" id="A0A075GZM8"/>
<evidence type="ECO:0000313" key="1">
    <source>
        <dbReference type="EMBL" id="AIF09366.1"/>
    </source>
</evidence>
<sequence>MKKSEIRRLVAKWRELKQRSRNHDLSEKLKEIEHRYYHETGKKLEEEFNGKTLYDLYRHTTKLIK</sequence>
<name>A0A075GZM8_9ARCH</name>
<protein>
    <submittedName>
        <fullName evidence="1">Uncharacterized protein</fullName>
    </submittedName>
</protein>
<reference evidence="1" key="1">
    <citation type="journal article" date="2014" name="Genome Biol. Evol.">
        <title>Pangenome evidence for extensive interdomain horizontal transfer affecting lineage core and shell genes in uncultured planktonic thaumarchaeota and euryarchaeota.</title>
        <authorList>
            <person name="Deschamps P."/>
            <person name="Zivanovic Y."/>
            <person name="Moreira D."/>
            <person name="Rodriguez-Valera F."/>
            <person name="Lopez-Garcia P."/>
        </authorList>
    </citation>
    <scope>NUCLEOTIDE SEQUENCE</scope>
</reference>
<accession>A0A075GZM8</accession>
<organism evidence="1">
    <name type="scientific">uncultured marine thaumarchaeote KM3_36_B08</name>
    <dbReference type="NCBI Taxonomy" id="1456135"/>
    <lineage>
        <taxon>Archaea</taxon>
        <taxon>Nitrososphaerota</taxon>
        <taxon>environmental samples</taxon>
    </lineage>
</organism>
<dbReference type="EMBL" id="KF900859">
    <property type="protein sequence ID" value="AIF09366.1"/>
    <property type="molecule type" value="Genomic_DNA"/>
</dbReference>